<protein>
    <submittedName>
        <fullName evidence="1">Uncharacterized protein</fullName>
    </submittedName>
</protein>
<keyword evidence="2" id="KW-1185">Reference proteome</keyword>
<name>A0A3P6PL21_DIBLA</name>
<dbReference type="Proteomes" id="UP000281553">
    <property type="component" value="Unassembled WGS sequence"/>
</dbReference>
<evidence type="ECO:0000313" key="1">
    <source>
        <dbReference type="EMBL" id="VDK40616.1"/>
    </source>
</evidence>
<dbReference type="EMBL" id="UYRU01006930">
    <property type="protein sequence ID" value="VDK40616.1"/>
    <property type="molecule type" value="Genomic_DNA"/>
</dbReference>
<gene>
    <name evidence="1" type="ORF">DILT_LOCUS1155</name>
</gene>
<evidence type="ECO:0000313" key="2">
    <source>
        <dbReference type="Proteomes" id="UP000281553"/>
    </source>
</evidence>
<proteinExistence type="predicted"/>
<reference evidence="1 2" key="1">
    <citation type="submission" date="2018-11" db="EMBL/GenBank/DDBJ databases">
        <authorList>
            <consortium name="Pathogen Informatics"/>
        </authorList>
    </citation>
    <scope>NUCLEOTIDE SEQUENCE [LARGE SCALE GENOMIC DNA]</scope>
</reference>
<accession>A0A3P6PL21</accession>
<dbReference type="AlphaFoldDB" id="A0A3P6PL21"/>
<organism evidence="1 2">
    <name type="scientific">Dibothriocephalus latus</name>
    <name type="common">Fish tapeworm</name>
    <name type="synonym">Diphyllobothrium latum</name>
    <dbReference type="NCBI Taxonomy" id="60516"/>
    <lineage>
        <taxon>Eukaryota</taxon>
        <taxon>Metazoa</taxon>
        <taxon>Spiralia</taxon>
        <taxon>Lophotrochozoa</taxon>
        <taxon>Platyhelminthes</taxon>
        <taxon>Cestoda</taxon>
        <taxon>Eucestoda</taxon>
        <taxon>Diphyllobothriidea</taxon>
        <taxon>Diphyllobothriidae</taxon>
        <taxon>Dibothriocephalus</taxon>
    </lineage>
</organism>
<sequence>MNELRLSQMFDLSTAALEGSRGYWRAYEPIVRLGILSEVEVIAGLSAQLAAQTRDGVLASDFISQQRKSDVSLFHFYDQLLIDNLLAWLEARFQQSRPTLHTLEPVLATRHAVLQLATSRLRADFSPDCLATTSLTPITRLQRHQLFRLESALADSWLQRAKLARK</sequence>
<dbReference type="OrthoDB" id="10625430at2759"/>